<dbReference type="NCBIfam" id="TIGR00222">
    <property type="entry name" value="panB"/>
    <property type="match status" value="1"/>
</dbReference>
<keyword evidence="7 10" id="KW-0460">Magnesium</keyword>
<feature type="binding site" evidence="7 10">
    <location>
        <position position="117"/>
    </location>
    <ligand>
        <name>Mg(2+)</name>
        <dbReference type="ChEBI" id="CHEBI:18420"/>
    </ligand>
</feature>
<feature type="binding site" evidence="7 10">
    <location>
        <position position="78"/>
    </location>
    <ligand>
        <name>Mg(2+)</name>
        <dbReference type="ChEBI" id="CHEBI:18420"/>
    </ligand>
</feature>
<sequence length="298" mass="31545">MFPADEVSDPRRSHGKMRGMADNNTALQGYMVPTKQIRLGDITARKGSGTPFAMVTAYDYSTARAFAQAGIEIMLVGDSAANVVFGYPTTAAISLDEMSYLAAAVVRGAGNAFVVVDLPFGTYEASDEQAVLTSAEILRRSGAHCVKLEGGVRMASRIRAVKNAGMAVCAHIGFTPQSVNNLGGYKVQGRGEDAEALIADVQAVVDAGADLVVMEMVPAKLAKRVTEMCPIPTIGIGAGPDCDGQVLVWHDMVAFPSDGHRPKFAKQWAAVGEAMTHAAAEYKREVAEGSFPAEEHCF</sequence>
<dbReference type="FunFam" id="3.20.20.60:FF:000003">
    <property type="entry name" value="3-methyl-2-oxobutanoate hydroxymethyltransferase"/>
    <property type="match status" value="1"/>
</dbReference>
<comment type="subcellular location">
    <subcellularLocation>
        <location evidence="7">Cytoplasm</location>
    </subcellularLocation>
</comment>
<comment type="cofactor">
    <cofactor evidence="7 10">
        <name>Mg(2+)</name>
        <dbReference type="ChEBI" id="CHEBI:18420"/>
    </cofactor>
    <text evidence="7 10">Binds 1 Mg(2+) ion per subunit.</text>
</comment>
<dbReference type="Gene3D" id="3.20.20.60">
    <property type="entry name" value="Phosphoenolpyruvate-binding domains"/>
    <property type="match status" value="1"/>
</dbReference>
<evidence type="ECO:0000256" key="6">
    <source>
        <dbReference type="ARBA" id="ARBA00056497"/>
    </source>
</evidence>
<dbReference type="PIRSF" id="PIRSF000388">
    <property type="entry name" value="Pantoate_hydroxy_MeTrfase"/>
    <property type="match status" value="1"/>
</dbReference>
<dbReference type="EMBL" id="CP045032">
    <property type="protein sequence ID" value="QFQ02080.1"/>
    <property type="molecule type" value="Genomic_DNA"/>
</dbReference>
<keyword evidence="7 10" id="KW-0479">Metal-binding</keyword>
<keyword evidence="13" id="KW-1185">Reference proteome</keyword>
<evidence type="ECO:0000256" key="10">
    <source>
        <dbReference type="PIRSR" id="PIRSR000388-3"/>
    </source>
</evidence>
<evidence type="ECO:0000256" key="3">
    <source>
        <dbReference type="ARBA" id="ARBA00011424"/>
    </source>
</evidence>
<dbReference type="GO" id="GO:0032259">
    <property type="term" value="P:methylation"/>
    <property type="evidence" value="ECO:0007669"/>
    <property type="project" value="UniProtKB-KW"/>
</dbReference>
<dbReference type="GO" id="GO:0015940">
    <property type="term" value="P:pantothenate biosynthetic process"/>
    <property type="evidence" value="ECO:0007669"/>
    <property type="project" value="UniProtKB-UniRule"/>
</dbReference>
<evidence type="ECO:0000256" key="9">
    <source>
        <dbReference type="PIRSR" id="PIRSR000388-2"/>
    </source>
</evidence>
<protein>
    <recommendedName>
        <fullName evidence="7">3-methyl-2-oxobutanoate hydroxymethyltransferase</fullName>
        <ecNumber evidence="7">2.1.2.11</ecNumber>
    </recommendedName>
    <alternativeName>
        <fullName evidence="7">Ketopantoate hydroxymethyltransferase</fullName>
        <shortName evidence="7">KPHMT</shortName>
    </alternativeName>
</protein>
<keyword evidence="12" id="KW-0489">Methyltransferase</keyword>
<comment type="subunit">
    <text evidence="3 7">Homodecamer; pentamer of dimers.</text>
</comment>
<keyword evidence="7" id="KW-0963">Cytoplasm</keyword>
<dbReference type="NCBIfam" id="NF001452">
    <property type="entry name" value="PRK00311.1"/>
    <property type="match status" value="1"/>
</dbReference>
<dbReference type="SUPFAM" id="SSF51621">
    <property type="entry name" value="Phosphoenolpyruvate/pyruvate domain"/>
    <property type="match status" value="1"/>
</dbReference>
<dbReference type="CDD" id="cd06557">
    <property type="entry name" value="KPHMT-like"/>
    <property type="match status" value="1"/>
</dbReference>
<comment type="pathway">
    <text evidence="1 7">Cofactor biosynthesis; (R)-pantothenate biosynthesis; (R)-pantoate from 3-methyl-2-oxobutanoate: step 1/2.</text>
</comment>
<feature type="region of interest" description="Disordered" evidence="11">
    <location>
        <begin position="1"/>
        <end position="20"/>
    </location>
</feature>
<keyword evidence="5 7" id="KW-0808">Transferase</keyword>
<accession>A0A5J6ZAW0</accession>
<feature type="binding site" evidence="7 9">
    <location>
        <position position="147"/>
    </location>
    <ligand>
        <name>3-methyl-2-oxobutanoate</name>
        <dbReference type="ChEBI" id="CHEBI:11851"/>
    </ligand>
</feature>
<feature type="active site" description="Proton acceptor" evidence="7 8">
    <location>
        <position position="215"/>
    </location>
</feature>
<evidence type="ECO:0000256" key="8">
    <source>
        <dbReference type="PIRSR" id="PIRSR000388-1"/>
    </source>
</evidence>
<reference evidence="13" key="1">
    <citation type="submission" date="2019-10" db="EMBL/GenBank/DDBJ databases">
        <title>Complete genome sequence of Corynebacterium urogenitalis DSM 108747, isolated from the genital tract of a cow.</title>
        <authorList>
            <person name="Ruckert C."/>
            <person name="Ballas P."/>
            <person name="Wagener K."/>
            <person name="Drillich M."/>
            <person name="Kaempfer P."/>
            <person name="Busse H.-J."/>
            <person name="Ehling-Schulz M."/>
        </authorList>
    </citation>
    <scope>NUCLEOTIDE SEQUENCE [LARGE SCALE GENOMIC DNA]</scope>
    <source>
        <strain evidence="13">LMM 1652</strain>
    </source>
</reference>
<dbReference type="PANTHER" id="PTHR20881">
    <property type="entry name" value="3-METHYL-2-OXOBUTANOATE HYDROXYMETHYLTRANSFERASE"/>
    <property type="match status" value="1"/>
</dbReference>
<name>A0A5J6ZAW0_9CORY</name>
<feature type="binding site" evidence="7 10">
    <location>
        <position position="149"/>
    </location>
    <ligand>
        <name>Mg(2+)</name>
        <dbReference type="ChEBI" id="CHEBI:18420"/>
    </ligand>
</feature>
<evidence type="ECO:0000313" key="12">
    <source>
        <dbReference type="EMBL" id="QFQ02080.1"/>
    </source>
</evidence>
<dbReference type="HAMAP" id="MF_00156">
    <property type="entry name" value="PanB"/>
    <property type="match status" value="1"/>
</dbReference>
<feature type="binding site" evidence="7 9">
    <location>
        <begin position="78"/>
        <end position="79"/>
    </location>
    <ligand>
        <name>3-methyl-2-oxobutanoate</name>
        <dbReference type="ChEBI" id="CHEBI:11851"/>
    </ligand>
</feature>
<dbReference type="Proteomes" id="UP000326711">
    <property type="component" value="Chromosome"/>
</dbReference>
<dbReference type="EC" id="2.1.2.11" evidence="7"/>
<evidence type="ECO:0000256" key="5">
    <source>
        <dbReference type="ARBA" id="ARBA00022679"/>
    </source>
</evidence>
<dbReference type="InterPro" id="IPR040442">
    <property type="entry name" value="Pyrv_kinase-like_dom_sf"/>
</dbReference>
<evidence type="ECO:0000256" key="7">
    <source>
        <dbReference type="HAMAP-Rule" id="MF_00156"/>
    </source>
</evidence>
<dbReference type="PANTHER" id="PTHR20881:SF0">
    <property type="entry name" value="3-METHYL-2-OXOBUTANOATE HYDROXYMETHYLTRANSFERASE"/>
    <property type="match status" value="1"/>
</dbReference>
<feature type="binding site" evidence="7 9">
    <location>
        <position position="117"/>
    </location>
    <ligand>
        <name>3-methyl-2-oxobutanoate</name>
        <dbReference type="ChEBI" id="CHEBI:11851"/>
    </ligand>
</feature>
<dbReference type="Pfam" id="PF02548">
    <property type="entry name" value="Pantoate_transf"/>
    <property type="match status" value="1"/>
</dbReference>
<dbReference type="KEGG" id="cuo:CUROG_03505"/>
<keyword evidence="4 7" id="KW-0566">Pantothenate biosynthesis</keyword>
<dbReference type="GO" id="GO:0005737">
    <property type="term" value="C:cytoplasm"/>
    <property type="evidence" value="ECO:0007669"/>
    <property type="project" value="UniProtKB-SubCell"/>
</dbReference>
<comment type="similarity">
    <text evidence="2 7">Belongs to the PanB family.</text>
</comment>
<gene>
    <name evidence="7 12" type="primary">panB</name>
    <name evidence="12" type="ORF">CUROG_03505</name>
</gene>
<evidence type="ECO:0000256" key="1">
    <source>
        <dbReference type="ARBA" id="ARBA00005033"/>
    </source>
</evidence>
<dbReference type="InterPro" id="IPR003700">
    <property type="entry name" value="Pantoate_hydroxy_MeTrfase"/>
</dbReference>
<evidence type="ECO:0000256" key="4">
    <source>
        <dbReference type="ARBA" id="ARBA00022655"/>
    </source>
</evidence>
<dbReference type="AlphaFoldDB" id="A0A5J6ZAW0"/>
<dbReference type="UniPathway" id="UPA00028">
    <property type="reaction ID" value="UER00003"/>
</dbReference>
<evidence type="ECO:0000256" key="2">
    <source>
        <dbReference type="ARBA" id="ARBA00008676"/>
    </source>
</evidence>
<organism evidence="12 13">
    <name type="scientific">Corynebacterium urogenitale</name>
    <dbReference type="NCBI Taxonomy" id="2487892"/>
    <lineage>
        <taxon>Bacteria</taxon>
        <taxon>Bacillati</taxon>
        <taxon>Actinomycetota</taxon>
        <taxon>Actinomycetes</taxon>
        <taxon>Mycobacteriales</taxon>
        <taxon>Corynebacteriaceae</taxon>
        <taxon>Corynebacterium</taxon>
    </lineage>
</organism>
<comment type="function">
    <text evidence="6 7">Catalyzes the reversible reaction in which hydroxymethyl group from 5,10-methylenetetrahydrofolate is transferred onto alpha-ketoisovalerate to form ketopantoate.</text>
</comment>
<dbReference type="GO" id="GO:0000287">
    <property type="term" value="F:magnesium ion binding"/>
    <property type="evidence" value="ECO:0007669"/>
    <property type="project" value="TreeGrafter"/>
</dbReference>
<dbReference type="GO" id="GO:0008168">
    <property type="term" value="F:methyltransferase activity"/>
    <property type="evidence" value="ECO:0007669"/>
    <property type="project" value="UniProtKB-KW"/>
</dbReference>
<dbReference type="InterPro" id="IPR015813">
    <property type="entry name" value="Pyrv/PenolPyrv_kinase-like_dom"/>
</dbReference>
<evidence type="ECO:0000256" key="11">
    <source>
        <dbReference type="SAM" id="MobiDB-lite"/>
    </source>
</evidence>
<evidence type="ECO:0000313" key="13">
    <source>
        <dbReference type="Proteomes" id="UP000326711"/>
    </source>
</evidence>
<comment type="catalytic activity">
    <reaction evidence="7">
        <text>(6R)-5,10-methylene-5,6,7,8-tetrahydrofolate + 3-methyl-2-oxobutanoate + H2O = 2-dehydropantoate + (6S)-5,6,7,8-tetrahydrofolate</text>
        <dbReference type="Rhea" id="RHEA:11824"/>
        <dbReference type="ChEBI" id="CHEBI:11561"/>
        <dbReference type="ChEBI" id="CHEBI:11851"/>
        <dbReference type="ChEBI" id="CHEBI:15377"/>
        <dbReference type="ChEBI" id="CHEBI:15636"/>
        <dbReference type="ChEBI" id="CHEBI:57453"/>
        <dbReference type="EC" id="2.1.2.11"/>
    </reaction>
</comment>
<proteinExistence type="inferred from homology"/>
<dbReference type="GO" id="GO:0003864">
    <property type="term" value="F:3-methyl-2-oxobutanoate hydroxymethyltransferase activity"/>
    <property type="evidence" value="ECO:0007669"/>
    <property type="project" value="UniProtKB-UniRule"/>
</dbReference>